<dbReference type="EMBL" id="DAAUQX010000204">
    <property type="protein sequence ID" value="HAF2131475.1"/>
    <property type="molecule type" value="Genomic_DNA"/>
</dbReference>
<evidence type="ECO:0008006" key="4">
    <source>
        <dbReference type="Google" id="ProtNLM"/>
    </source>
</evidence>
<gene>
    <name evidence="3" type="ORF">G9F27_005860</name>
</gene>
<feature type="signal peptide" evidence="2">
    <location>
        <begin position="1"/>
        <end position="21"/>
    </location>
</feature>
<reference evidence="3" key="1">
    <citation type="journal article" date="2018" name="Genome Biol.">
        <title>SKESA: strategic k-mer extension for scrupulous assemblies.</title>
        <authorList>
            <person name="Souvorov A."/>
            <person name="Agarwala R."/>
            <person name="Lipman D.J."/>
        </authorList>
    </citation>
    <scope>NUCLEOTIDE SEQUENCE</scope>
    <source>
        <strain evidence="3">MA.CK_00/00001968</strain>
    </source>
</reference>
<protein>
    <recommendedName>
        <fullName evidence="4">Attachment protein</fullName>
    </recommendedName>
</protein>
<dbReference type="AlphaFoldDB" id="A0A743PGR6"/>
<accession>A0A743PGR6</accession>
<feature type="compositionally biased region" description="Polar residues" evidence="1">
    <location>
        <begin position="114"/>
        <end position="123"/>
    </location>
</feature>
<keyword evidence="2" id="KW-0732">Signal</keyword>
<feature type="non-terminal residue" evidence="3">
    <location>
        <position position="137"/>
    </location>
</feature>
<evidence type="ECO:0000256" key="2">
    <source>
        <dbReference type="SAM" id="SignalP"/>
    </source>
</evidence>
<evidence type="ECO:0000313" key="3">
    <source>
        <dbReference type="EMBL" id="HAF2131475.1"/>
    </source>
</evidence>
<evidence type="ECO:0000256" key="1">
    <source>
        <dbReference type="SAM" id="MobiDB-lite"/>
    </source>
</evidence>
<name>A0A743PGR6_SALER</name>
<organism evidence="3">
    <name type="scientific">Salmonella enterica</name>
    <name type="common">Salmonella choleraesuis</name>
    <dbReference type="NCBI Taxonomy" id="28901"/>
    <lineage>
        <taxon>Bacteria</taxon>
        <taxon>Pseudomonadati</taxon>
        <taxon>Pseudomonadota</taxon>
        <taxon>Gammaproteobacteria</taxon>
        <taxon>Enterobacterales</taxon>
        <taxon>Enterobacteriaceae</taxon>
        <taxon>Salmonella</taxon>
    </lineage>
</organism>
<comment type="caution">
    <text evidence="3">The sequence shown here is derived from an EMBL/GenBank/DDBJ whole genome shotgun (WGS) entry which is preliminary data.</text>
</comment>
<dbReference type="Gene3D" id="2.30.27.10">
    <property type="entry name" value="Phage FD Coat Protein,Membrane penetration domain"/>
    <property type="match status" value="1"/>
</dbReference>
<proteinExistence type="predicted"/>
<sequence>MRYILLFIAMTGGLLSFNSFAADCLAGLKLPGTTYDNYYKVPAPGENGVFDYFVNINGCEYLATGDATGWDEISLWSQSFESTGRPAKPGSVPVGSSEDKPDSGSLSGDDSTSPIPDTNSGSSLPDDYAGETAGSTD</sequence>
<reference evidence="3" key="2">
    <citation type="submission" date="2020-02" db="EMBL/GenBank/DDBJ databases">
        <authorList>
            <consortium name="NCBI Pathogen Detection Project"/>
        </authorList>
    </citation>
    <scope>NUCLEOTIDE SEQUENCE</scope>
    <source>
        <strain evidence="3">MA.CK_00/00001968</strain>
    </source>
</reference>
<feature type="chain" id="PRO_5028480892" description="Attachment protein" evidence="2">
    <location>
        <begin position="22"/>
        <end position="137"/>
    </location>
</feature>
<feature type="compositionally biased region" description="Low complexity" evidence="1">
    <location>
        <begin position="103"/>
        <end position="113"/>
    </location>
</feature>
<feature type="region of interest" description="Disordered" evidence="1">
    <location>
        <begin position="81"/>
        <end position="137"/>
    </location>
</feature>